<accession>A0A3P7Z9F1</accession>
<dbReference type="AlphaFoldDB" id="A0A3P7Z9F1"/>
<proteinExistence type="predicted"/>
<dbReference type="Gene3D" id="1.10.1380.10">
    <property type="entry name" value="Neutral endopeptidase , domain2"/>
    <property type="match status" value="1"/>
</dbReference>
<dbReference type="EMBL" id="UZAI01006839">
    <property type="protein sequence ID" value="VDO96991.1"/>
    <property type="molecule type" value="Genomic_DNA"/>
</dbReference>
<protein>
    <submittedName>
        <fullName evidence="1">Uncharacterized protein</fullName>
    </submittedName>
</protein>
<organism evidence="1 2">
    <name type="scientific">Schistosoma margrebowiei</name>
    <dbReference type="NCBI Taxonomy" id="48269"/>
    <lineage>
        <taxon>Eukaryota</taxon>
        <taxon>Metazoa</taxon>
        <taxon>Spiralia</taxon>
        <taxon>Lophotrochozoa</taxon>
        <taxon>Platyhelminthes</taxon>
        <taxon>Trematoda</taxon>
        <taxon>Digenea</taxon>
        <taxon>Strigeidida</taxon>
        <taxon>Schistosomatoidea</taxon>
        <taxon>Schistosomatidae</taxon>
        <taxon>Schistosoma</taxon>
    </lineage>
</organism>
<gene>
    <name evidence="1" type="ORF">SMRZ_LOCUS11771</name>
</gene>
<reference evidence="1 2" key="1">
    <citation type="submission" date="2018-11" db="EMBL/GenBank/DDBJ databases">
        <authorList>
            <consortium name="Pathogen Informatics"/>
        </authorList>
    </citation>
    <scope>NUCLEOTIDE SEQUENCE [LARGE SCALE GENOMIC DNA]</scope>
    <source>
        <strain evidence="1 2">Zambia</strain>
    </source>
</reference>
<keyword evidence="2" id="KW-1185">Reference proteome</keyword>
<evidence type="ECO:0000313" key="2">
    <source>
        <dbReference type="Proteomes" id="UP000277204"/>
    </source>
</evidence>
<dbReference type="InterPro" id="IPR042089">
    <property type="entry name" value="Peptidase_M13_dom_2"/>
</dbReference>
<evidence type="ECO:0000313" key="1">
    <source>
        <dbReference type="EMBL" id="VDO96991.1"/>
    </source>
</evidence>
<name>A0A3P7Z9F1_9TREM</name>
<sequence length="218" mass="25368">MCINDNCSINNTTGSIDINCDNFEQHSCDKHSQDDYPDNLPVKTDDIIMKMSISLGVLNHAHGVYPPHHDILEFVSYVIRNKFVFCAFHFQQSGRSDEEVKELIFNYIEELGAREDQKFMMDPVFDFYTRIKNVRELTMVCQLLFTVIQQKTVVGEATHVSVEDLKKICPLIDWKFLFENAYMNESYNKLEVIVQDKEALQKTCVALKDQTVFYDSPR</sequence>
<dbReference type="Proteomes" id="UP000277204">
    <property type="component" value="Unassembled WGS sequence"/>
</dbReference>